<organism evidence="1 2">
    <name type="scientific">Tegillarca granosa</name>
    <name type="common">Malaysian cockle</name>
    <name type="synonym">Anadara granosa</name>
    <dbReference type="NCBI Taxonomy" id="220873"/>
    <lineage>
        <taxon>Eukaryota</taxon>
        <taxon>Metazoa</taxon>
        <taxon>Spiralia</taxon>
        <taxon>Lophotrochozoa</taxon>
        <taxon>Mollusca</taxon>
        <taxon>Bivalvia</taxon>
        <taxon>Autobranchia</taxon>
        <taxon>Pteriomorphia</taxon>
        <taxon>Arcoida</taxon>
        <taxon>Arcoidea</taxon>
        <taxon>Arcidae</taxon>
        <taxon>Tegillarca</taxon>
    </lineage>
</organism>
<reference evidence="1 2" key="1">
    <citation type="submission" date="2022-12" db="EMBL/GenBank/DDBJ databases">
        <title>Chromosome-level genome of Tegillarca granosa.</title>
        <authorList>
            <person name="Kim J."/>
        </authorList>
    </citation>
    <scope>NUCLEOTIDE SEQUENCE [LARGE SCALE GENOMIC DNA]</scope>
    <source>
        <strain evidence="1">Teg-2019</strain>
        <tissue evidence="1">Adductor muscle</tissue>
    </source>
</reference>
<gene>
    <name evidence="1" type="ORF">KUTeg_013714</name>
</gene>
<evidence type="ECO:0000313" key="1">
    <source>
        <dbReference type="EMBL" id="KAJ8308840.1"/>
    </source>
</evidence>
<protein>
    <submittedName>
        <fullName evidence="1">Uncharacterized protein</fullName>
    </submittedName>
</protein>
<evidence type="ECO:0000313" key="2">
    <source>
        <dbReference type="Proteomes" id="UP001217089"/>
    </source>
</evidence>
<comment type="caution">
    <text evidence="1">The sequence shown here is derived from an EMBL/GenBank/DDBJ whole genome shotgun (WGS) entry which is preliminary data.</text>
</comment>
<keyword evidence="2" id="KW-1185">Reference proteome</keyword>
<proteinExistence type="predicted"/>
<dbReference type="EMBL" id="JARBDR010000657">
    <property type="protein sequence ID" value="KAJ8308840.1"/>
    <property type="molecule type" value="Genomic_DNA"/>
</dbReference>
<sequence length="89" mass="10665">MHHNVIRITNTVVEIIPNFLLDMFMKDYCRLQLHVCSFSSSRLQYYSIQSFHANMRSFNLKLHHMFKNGKKKGKSEKCTIYTAQYPKYN</sequence>
<accession>A0ABQ9EUI9</accession>
<name>A0ABQ9EUI9_TEGGR</name>
<dbReference type="Proteomes" id="UP001217089">
    <property type="component" value="Unassembled WGS sequence"/>
</dbReference>